<gene>
    <name evidence="1" type="ORF">HYC85_021897</name>
</gene>
<accession>A0A7J7GJ88</accession>
<evidence type="ECO:0000313" key="2">
    <source>
        <dbReference type="Proteomes" id="UP000593564"/>
    </source>
</evidence>
<dbReference type="EMBL" id="JACBKZ010000010">
    <property type="protein sequence ID" value="KAF5940730.1"/>
    <property type="molecule type" value="Genomic_DNA"/>
</dbReference>
<evidence type="ECO:0000313" key="1">
    <source>
        <dbReference type="EMBL" id="KAF5940730.1"/>
    </source>
</evidence>
<reference evidence="2" key="1">
    <citation type="journal article" date="2020" name="Nat. Commun.">
        <title>Genome assembly of wild tea tree DASZ reveals pedigree and selection history of tea varieties.</title>
        <authorList>
            <person name="Zhang W."/>
            <person name="Zhang Y."/>
            <person name="Qiu H."/>
            <person name="Guo Y."/>
            <person name="Wan H."/>
            <person name="Zhang X."/>
            <person name="Scossa F."/>
            <person name="Alseekh S."/>
            <person name="Zhang Q."/>
            <person name="Wang P."/>
            <person name="Xu L."/>
            <person name="Schmidt M.H."/>
            <person name="Jia X."/>
            <person name="Li D."/>
            <person name="Zhu A."/>
            <person name="Guo F."/>
            <person name="Chen W."/>
            <person name="Ni D."/>
            <person name="Usadel B."/>
            <person name="Fernie A.R."/>
            <person name="Wen W."/>
        </authorList>
    </citation>
    <scope>NUCLEOTIDE SEQUENCE [LARGE SCALE GENOMIC DNA]</scope>
    <source>
        <strain evidence="2">cv. G240</strain>
    </source>
</reference>
<organism evidence="1 2">
    <name type="scientific">Camellia sinensis</name>
    <name type="common">Tea plant</name>
    <name type="synonym">Thea sinensis</name>
    <dbReference type="NCBI Taxonomy" id="4442"/>
    <lineage>
        <taxon>Eukaryota</taxon>
        <taxon>Viridiplantae</taxon>
        <taxon>Streptophyta</taxon>
        <taxon>Embryophyta</taxon>
        <taxon>Tracheophyta</taxon>
        <taxon>Spermatophyta</taxon>
        <taxon>Magnoliopsida</taxon>
        <taxon>eudicotyledons</taxon>
        <taxon>Gunneridae</taxon>
        <taxon>Pentapetalae</taxon>
        <taxon>asterids</taxon>
        <taxon>Ericales</taxon>
        <taxon>Theaceae</taxon>
        <taxon>Camellia</taxon>
    </lineage>
</organism>
<dbReference type="AlphaFoldDB" id="A0A7J7GJ88"/>
<comment type="caution">
    <text evidence="1">The sequence shown here is derived from an EMBL/GenBank/DDBJ whole genome shotgun (WGS) entry which is preliminary data.</text>
</comment>
<protein>
    <submittedName>
        <fullName evidence="1">Uncharacterized protein</fullName>
    </submittedName>
</protein>
<keyword evidence="2" id="KW-1185">Reference proteome</keyword>
<name>A0A7J7GJ88_CAMSI</name>
<sequence length="316" mass="34335">MHSSRPAKDAILAKVSADRQYTLPVAAKTSRWPLAMAGVKFGDPEARRVAETSGNSKRTQTWMITECSNDVFTKPLSAARFQYLQSKLLVHSPPISLQGDDKTILAADKAAQAAELKAAAQATPTAAYASSAAAPVQLTAVFSTISEGLGLCQQHDSELAPSVEELEHCKDAGRPSAGAQHPEYPHDGECLLGHESPTLEEQHRTLSGSRGNRMEVWSADETRWANMADELAMVIWLTEEGTETDMLIAAEEGRESEVEKVFLGDDPPYAEEVSAWVLDQISEVRQLLGVSFEGHEDEAMKLFSVIEESWRGGAPS</sequence>
<dbReference type="Proteomes" id="UP000593564">
    <property type="component" value="Unassembled WGS sequence"/>
</dbReference>
<proteinExistence type="predicted"/>
<reference evidence="1 2" key="2">
    <citation type="submission" date="2020-07" db="EMBL/GenBank/DDBJ databases">
        <title>Genome assembly of wild tea tree DASZ reveals pedigree and selection history of tea varieties.</title>
        <authorList>
            <person name="Zhang W."/>
        </authorList>
    </citation>
    <scope>NUCLEOTIDE SEQUENCE [LARGE SCALE GENOMIC DNA]</scope>
    <source>
        <strain evidence="2">cv. G240</strain>
        <tissue evidence="1">Leaf</tissue>
    </source>
</reference>